<feature type="transmembrane region" description="Helical" evidence="1">
    <location>
        <begin position="171"/>
        <end position="191"/>
    </location>
</feature>
<gene>
    <name evidence="2" type="ORF">RH061_02495</name>
</gene>
<dbReference type="Pfam" id="PF06570">
    <property type="entry name" value="DUF1129"/>
    <property type="match status" value="1"/>
</dbReference>
<dbReference type="Proteomes" id="UP001303324">
    <property type="component" value="Chromosome"/>
</dbReference>
<dbReference type="InterPro" id="IPR036259">
    <property type="entry name" value="MFS_trans_sf"/>
</dbReference>
<feature type="transmembrane region" description="Helical" evidence="1">
    <location>
        <begin position="224"/>
        <end position="246"/>
    </location>
</feature>
<proteinExistence type="predicted"/>
<dbReference type="SUPFAM" id="SSF103473">
    <property type="entry name" value="MFS general substrate transporter"/>
    <property type="match status" value="1"/>
</dbReference>
<dbReference type="RefSeq" id="WP_311073692.1">
    <property type="nucleotide sequence ID" value="NZ_CP134494.1"/>
</dbReference>
<feature type="transmembrane region" description="Helical" evidence="1">
    <location>
        <begin position="106"/>
        <end position="125"/>
    </location>
</feature>
<keyword evidence="1" id="KW-0472">Membrane</keyword>
<keyword evidence="3" id="KW-1185">Reference proteome</keyword>
<dbReference type="PANTHER" id="PTHR41307:SF1">
    <property type="entry name" value="MEMBRANE PROTEIN"/>
    <property type="match status" value="1"/>
</dbReference>
<dbReference type="InterPro" id="IPR009214">
    <property type="entry name" value="DUF1129"/>
</dbReference>
<evidence type="ECO:0000256" key="1">
    <source>
        <dbReference type="SAM" id="Phobius"/>
    </source>
</evidence>
<feature type="transmembrane region" description="Helical" evidence="1">
    <location>
        <begin position="137"/>
        <end position="159"/>
    </location>
</feature>
<name>A0ABY9VHN8_9BACI</name>
<dbReference type="EMBL" id="CP134494">
    <property type="protein sequence ID" value="WNF23398.1"/>
    <property type="molecule type" value="Genomic_DNA"/>
</dbReference>
<evidence type="ECO:0000313" key="2">
    <source>
        <dbReference type="EMBL" id="WNF23398.1"/>
    </source>
</evidence>
<feature type="transmembrane region" description="Helical" evidence="1">
    <location>
        <begin position="196"/>
        <end position="212"/>
    </location>
</feature>
<evidence type="ECO:0000313" key="3">
    <source>
        <dbReference type="Proteomes" id="UP001303324"/>
    </source>
</evidence>
<dbReference type="SUPFAM" id="SSF158560">
    <property type="entry name" value="BH3980-like"/>
    <property type="match status" value="1"/>
</dbReference>
<dbReference type="PANTHER" id="PTHR41307">
    <property type="entry name" value="MEMBRANE PROTEIN-RELATED"/>
    <property type="match status" value="1"/>
</dbReference>
<sequence>MVSKQAEQFLVELRMYLISKGKNDQEINEITEELEVHLMEAEAAGKDVSHIIGDSPKNYMKSIGESMKTDYRQLAGLVPLMILLISAYLSIGPAIEGTFSLSQGTIWFALVISSISILVYGAFLFKIMPKIFHSKWGYVIFFGISVIVTGIMVAMMLWYKTQEFEEIFVATPAQNNLIIVLCAAIFIGAALYTKTWFTVLIPLFLSMGPIATRFVPEEANNDPLYITITIIAFVLASSVAIAIFIFQSKKDRKKV</sequence>
<reference evidence="2 3" key="1">
    <citation type="submission" date="2023-09" db="EMBL/GenBank/DDBJ databases">
        <title>Microbial mechanism of fulvic acid promoting antimony reduction mineralization in rice fields.</title>
        <authorList>
            <person name="Chen G."/>
            <person name="Lan J."/>
        </authorList>
    </citation>
    <scope>NUCLEOTIDE SEQUENCE [LARGE SCALE GENOMIC DNA]</scope>
    <source>
        <strain evidence="2 3">PS1</strain>
    </source>
</reference>
<protein>
    <submittedName>
        <fullName evidence="2">DUF1129 family protein</fullName>
    </submittedName>
</protein>
<accession>A0ABY9VHN8</accession>
<feature type="transmembrane region" description="Helical" evidence="1">
    <location>
        <begin position="74"/>
        <end position="94"/>
    </location>
</feature>
<organism evidence="2 3">
    <name type="scientific">Mesobacillus jeotgali</name>
    <dbReference type="NCBI Taxonomy" id="129985"/>
    <lineage>
        <taxon>Bacteria</taxon>
        <taxon>Bacillati</taxon>
        <taxon>Bacillota</taxon>
        <taxon>Bacilli</taxon>
        <taxon>Bacillales</taxon>
        <taxon>Bacillaceae</taxon>
        <taxon>Mesobacillus</taxon>
    </lineage>
</organism>
<keyword evidence="1" id="KW-0812">Transmembrane</keyword>
<keyword evidence="1" id="KW-1133">Transmembrane helix</keyword>